<feature type="chain" id="PRO_5001982861" evidence="1">
    <location>
        <begin position="21"/>
        <end position="212"/>
    </location>
</feature>
<evidence type="ECO:0000256" key="1">
    <source>
        <dbReference type="SAM" id="SignalP"/>
    </source>
</evidence>
<gene>
    <name evidence="2" type="primary">pdxJ</name>
    <name evidence="2" type="ORF">g.14010</name>
</gene>
<keyword evidence="1" id="KW-0732">Signal</keyword>
<reference evidence="2" key="2">
    <citation type="journal article" date="2015" name="Gigascience">
        <title>Reconstructing a comprehensive transcriptome assembly of a white-pupal translocated strain of the pest fruit fly Bactrocera cucurbitae.</title>
        <authorList>
            <person name="Sim S.B."/>
            <person name="Calla B."/>
            <person name="Hall B."/>
            <person name="DeRego T."/>
            <person name="Geib S.M."/>
        </authorList>
    </citation>
    <scope>NUCLEOTIDE SEQUENCE</scope>
</reference>
<sequence>MKCSVVLVVSALLLVQLAGALPHVKRESEDSSSEIRSAQERLMIYTFTEIAKLYNWVLENGSVVINNAVKELDEIPDKDDLLQANITRLSKIGSEVSQFKLEKDERSITKLLEYMFSFDALMDDYENMPSDSKLKLTLKTAFDNNGYKKFEDEFLLKVDEFFKNFDHAFVEYVKTLTAEEKVKQSRFFQWHEDFTAETNVATKLEKFDELFV</sequence>
<protein>
    <submittedName>
        <fullName evidence="2">Pyridoxine 5'-phosphate synthase</fullName>
    </submittedName>
</protein>
<reference evidence="2" key="1">
    <citation type="submission" date="2014-11" db="EMBL/GenBank/DDBJ databases">
        <authorList>
            <person name="Geib S."/>
        </authorList>
    </citation>
    <scope>NUCLEOTIDE SEQUENCE</scope>
</reference>
<accession>A0A0A1X0X1</accession>
<feature type="signal peptide" evidence="1">
    <location>
        <begin position="1"/>
        <end position="20"/>
    </location>
</feature>
<dbReference type="AlphaFoldDB" id="A0A0A1X0X1"/>
<evidence type="ECO:0000313" key="2">
    <source>
        <dbReference type="EMBL" id="JAD04989.1"/>
    </source>
</evidence>
<proteinExistence type="predicted"/>
<name>A0A0A1X0X1_ZEUCU</name>
<organism evidence="2">
    <name type="scientific">Zeugodacus cucurbitae</name>
    <name type="common">Melon fruit fly</name>
    <name type="synonym">Bactrocera cucurbitae</name>
    <dbReference type="NCBI Taxonomy" id="28588"/>
    <lineage>
        <taxon>Eukaryota</taxon>
        <taxon>Metazoa</taxon>
        <taxon>Ecdysozoa</taxon>
        <taxon>Arthropoda</taxon>
        <taxon>Hexapoda</taxon>
        <taxon>Insecta</taxon>
        <taxon>Pterygota</taxon>
        <taxon>Neoptera</taxon>
        <taxon>Endopterygota</taxon>
        <taxon>Diptera</taxon>
        <taxon>Brachycera</taxon>
        <taxon>Muscomorpha</taxon>
        <taxon>Tephritoidea</taxon>
        <taxon>Tephritidae</taxon>
        <taxon>Zeugodacus</taxon>
        <taxon>Zeugodacus</taxon>
    </lineage>
</organism>
<dbReference type="EMBL" id="GBXI01009303">
    <property type="protein sequence ID" value="JAD04989.1"/>
    <property type="molecule type" value="Transcribed_RNA"/>
</dbReference>